<dbReference type="InterPro" id="IPR050979">
    <property type="entry name" value="LD-transpeptidase"/>
</dbReference>
<dbReference type="GO" id="GO:0005576">
    <property type="term" value="C:extracellular region"/>
    <property type="evidence" value="ECO:0007669"/>
    <property type="project" value="TreeGrafter"/>
</dbReference>
<keyword evidence="2" id="KW-0808">Transferase</keyword>
<keyword evidence="11" id="KW-1185">Reference proteome</keyword>
<dbReference type="Gene3D" id="2.60.40.3780">
    <property type="match status" value="1"/>
</dbReference>
<protein>
    <submittedName>
        <fullName evidence="10">L,D-transpeptidase family protein</fullName>
    </submittedName>
</protein>
<dbReference type="InterPro" id="IPR041280">
    <property type="entry name" value="Big_10"/>
</dbReference>
<feature type="region of interest" description="Disordered" evidence="8">
    <location>
        <begin position="52"/>
        <end position="110"/>
    </location>
</feature>
<evidence type="ECO:0000256" key="1">
    <source>
        <dbReference type="ARBA" id="ARBA00004752"/>
    </source>
</evidence>
<evidence type="ECO:0000256" key="3">
    <source>
        <dbReference type="ARBA" id="ARBA00022960"/>
    </source>
</evidence>
<sequence>MRFTRFVRGSAHERRTRVLPVVLGVAGVLALVAGCTSGSEQGAVVTVTTDSAATSPAATSSSQVTVSSSGEGTSNGQLPSSASSLTTSSTTSSSTPVLPSAEVTASPKFGTTDLSPSGAITIKVANGTIKDLTMTNPDGKVIKGTVAADKKSWVLGEVLGFGKTYTVKGTATGEDGKAVAIKGTYGMLSEDNKADSNITPGDGEVVGIAQPIIIRFPTEPENKAEIEKHLKITTEPEVEGSWGWIHHDDAWGIDWRPKDYWPANTKVHVEADLYGLKYADGMYGSTDLTTDFTIGRAQVVYADATTFQIVVKQGCTKANDPDSCTSTTATYPASYGSGDDIGDVNRVTRSGIHVVNELLPVHKMSNPEYGYENVTEYWDVRISNNGEFIHQNSGTVGDQGVVNVSHGCINLSAENAEAYFKSALIGDPVEVTGTSVQLSAADGDIFDWTVSWGEWQSLSAS</sequence>
<dbReference type="Pfam" id="PF17964">
    <property type="entry name" value="Big_10"/>
    <property type="match status" value="1"/>
</dbReference>
<keyword evidence="5" id="KW-0012">Acyltransferase</keyword>
<dbReference type="Gene3D" id="2.40.440.10">
    <property type="entry name" value="L,D-transpeptidase catalytic domain-like"/>
    <property type="match status" value="1"/>
</dbReference>
<evidence type="ECO:0000256" key="7">
    <source>
        <dbReference type="PROSITE-ProRule" id="PRU01373"/>
    </source>
</evidence>
<dbReference type="GO" id="GO:0008360">
    <property type="term" value="P:regulation of cell shape"/>
    <property type="evidence" value="ECO:0007669"/>
    <property type="project" value="UniProtKB-UniRule"/>
</dbReference>
<dbReference type="Gene3D" id="2.60.40.3710">
    <property type="match status" value="1"/>
</dbReference>
<evidence type="ECO:0000256" key="6">
    <source>
        <dbReference type="ARBA" id="ARBA00023316"/>
    </source>
</evidence>
<gene>
    <name evidence="10" type="ORF">GIS00_05450</name>
</gene>
<feature type="compositionally biased region" description="Low complexity" evidence="8">
    <location>
        <begin position="78"/>
        <end position="100"/>
    </location>
</feature>
<dbReference type="GO" id="GO:0018104">
    <property type="term" value="P:peptidoglycan-protein cross-linking"/>
    <property type="evidence" value="ECO:0007669"/>
    <property type="project" value="TreeGrafter"/>
</dbReference>
<dbReference type="CDD" id="cd16913">
    <property type="entry name" value="YkuD_like"/>
    <property type="match status" value="1"/>
</dbReference>
<evidence type="ECO:0000313" key="11">
    <source>
        <dbReference type="Proteomes" id="UP000460221"/>
    </source>
</evidence>
<feature type="domain" description="L,D-TPase catalytic" evidence="9">
    <location>
        <begin position="298"/>
        <end position="432"/>
    </location>
</feature>
<dbReference type="GO" id="GO:0016746">
    <property type="term" value="F:acyltransferase activity"/>
    <property type="evidence" value="ECO:0007669"/>
    <property type="project" value="UniProtKB-KW"/>
</dbReference>
<feature type="active site" description="Nucleophile" evidence="7">
    <location>
        <position position="408"/>
    </location>
</feature>
<dbReference type="Proteomes" id="UP000460221">
    <property type="component" value="Unassembled WGS sequence"/>
</dbReference>
<accession>A0A7K1FGZ6</accession>
<evidence type="ECO:0000313" key="10">
    <source>
        <dbReference type="EMBL" id="MTD13391.1"/>
    </source>
</evidence>
<dbReference type="InterPro" id="IPR038063">
    <property type="entry name" value="Transpep_catalytic_dom"/>
</dbReference>
<dbReference type="PROSITE" id="PS52029">
    <property type="entry name" value="LD_TPASE"/>
    <property type="match status" value="1"/>
</dbReference>
<evidence type="ECO:0000256" key="2">
    <source>
        <dbReference type="ARBA" id="ARBA00022679"/>
    </source>
</evidence>
<dbReference type="UniPathway" id="UPA00219"/>
<proteinExistence type="predicted"/>
<dbReference type="RefSeq" id="WP_154767257.1">
    <property type="nucleotide sequence ID" value="NZ_WLYK01000001.1"/>
</dbReference>
<evidence type="ECO:0000256" key="4">
    <source>
        <dbReference type="ARBA" id="ARBA00022984"/>
    </source>
</evidence>
<reference evidence="10 11" key="1">
    <citation type="submission" date="2019-11" db="EMBL/GenBank/DDBJ databases">
        <authorList>
            <person name="Jiang L.-Q."/>
        </authorList>
    </citation>
    <scope>NUCLEOTIDE SEQUENCE [LARGE SCALE GENOMIC DNA]</scope>
    <source>
        <strain evidence="10 11">YIM 132087</strain>
    </source>
</reference>
<dbReference type="Pfam" id="PF03734">
    <property type="entry name" value="YkuD"/>
    <property type="match status" value="1"/>
</dbReference>
<comment type="caution">
    <text evidence="10">The sequence shown here is derived from an EMBL/GenBank/DDBJ whole genome shotgun (WGS) entry which is preliminary data.</text>
</comment>
<dbReference type="GO" id="GO:0071555">
    <property type="term" value="P:cell wall organization"/>
    <property type="evidence" value="ECO:0007669"/>
    <property type="project" value="UniProtKB-UniRule"/>
</dbReference>
<dbReference type="PANTHER" id="PTHR30582">
    <property type="entry name" value="L,D-TRANSPEPTIDASE"/>
    <property type="match status" value="1"/>
</dbReference>
<dbReference type="PANTHER" id="PTHR30582:SF2">
    <property type="entry name" value="L,D-TRANSPEPTIDASE YCIB-RELATED"/>
    <property type="match status" value="1"/>
</dbReference>
<dbReference type="AlphaFoldDB" id="A0A7K1FGZ6"/>
<keyword evidence="3 7" id="KW-0133">Cell shape</keyword>
<dbReference type="InterPro" id="IPR005490">
    <property type="entry name" value="LD_TPept_cat_dom"/>
</dbReference>
<dbReference type="SUPFAM" id="SSF141523">
    <property type="entry name" value="L,D-transpeptidase catalytic domain-like"/>
    <property type="match status" value="1"/>
</dbReference>
<dbReference type="GO" id="GO:0071972">
    <property type="term" value="F:peptidoglycan L,D-transpeptidase activity"/>
    <property type="evidence" value="ECO:0007669"/>
    <property type="project" value="TreeGrafter"/>
</dbReference>
<comment type="pathway">
    <text evidence="1 7">Cell wall biogenesis; peptidoglycan biosynthesis.</text>
</comment>
<dbReference type="EMBL" id="WLYK01000001">
    <property type="protein sequence ID" value="MTD13391.1"/>
    <property type="molecule type" value="Genomic_DNA"/>
</dbReference>
<dbReference type="PROSITE" id="PS51257">
    <property type="entry name" value="PROKAR_LIPOPROTEIN"/>
    <property type="match status" value="1"/>
</dbReference>
<feature type="active site" description="Proton donor/acceptor" evidence="7">
    <location>
        <position position="390"/>
    </location>
</feature>
<dbReference type="CDD" id="cd13432">
    <property type="entry name" value="LDT_IgD_like_2"/>
    <property type="match status" value="1"/>
</dbReference>
<feature type="compositionally biased region" description="Low complexity" evidence="8">
    <location>
        <begin position="52"/>
        <end position="69"/>
    </location>
</feature>
<organism evidence="10 11">
    <name type="scientific">Nakamurella alba</name>
    <dbReference type="NCBI Taxonomy" id="2665158"/>
    <lineage>
        <taxon>Bacteria</taxon>
        <taxon>Bacillati</taxon>
        <taxon>Actinomycetota</taxon>
        <taxon>Actinomycetes</taxon>
        <taxon>Nakamurellales</taxon>
        <taxon>Nakamurellaceae</taxon>
        <taxon>Nakamurella</taxon>
    </lineage>
</organism>
<evidence type="ECO:0000259" key="9">
    <source>
        <dbReference type="PROSITE" id="PS52029"/>
    </source>
</evidence>
<keyword evidence="4 7" id="KW-0573">Peptidoglycan synthesis</keyword>
<evidence type="ECO:0000256" key="5">
    <source>
        <dbReference type="ARBA" id="ARBA00023315"/>
    </source>
</evidence>
<keyword evidence="6 7" id="KW-0961">Cell wall biogenesis/degradation</keyword>
<evidence type="ECO:0000256" key="8">
    <source>
        <dbReference type="SAM" id="MobiDB-lite"/>
    </source>
</evidence>
<name>A0A7K1FGZ6_9ACTN</name>